<dbReference type="EMBL" id="BAAFJT010000002">
    <property type="protein sequence ID" value="GAB0181629.1"/>
    <property type="molecule type" value="Genomic_DNA"/>
</dbReference>
<keyword evidence="2" id="KW-1185">Reference proteome</keyword>
<comment type="caution">
    <text evidence="1">The sequence shown here is derived from an EMBL/GenBank/DDBJ whole genome shotgun (WGS) entry which is preliminary data.</text>
</comment>
<evidence type="ECO:0000313" key="1">
    <source>
        <dbReference type="EMBL" id="GAB0181629.1"/>
    </source>
</evidence>
<name>A0ABC9WA27_GRUJA</name>
<gene>
    <name evidence="1" type="ORF">GRJ2_000628200</name>
</gene>
<evidence type="ECO:0000313" key="2">
    <source>
        <dbReference type="Proteomes" id="UP001623348"/>
    </source>
</evidence>
<sequence>MTLWCIIHFSRFCVISKLAGLHSAPSSRSLMKILNRTGPSIDPWTTPLVTGLQLDFVPLITTLWAWPFSRFSIHLIVCLSSPYINKFYEDLIGNSIKGLTEMQVDNIHCSPLIYQASHFVVEVYQAGEA</sequence>
<accession>A0ABC9WA27</accession>
<dbReference type="AlphaFoldDB" id="A0ABC9WA27"/>
<dbReference type="Proteomes" id="UP001623348">
    <property type="component" value="Unassembled WGS sequence"/>
</dbReference>
<protein>
    <submittedName>
        <fullName evidence="1">Uncharacterized protein</fullName>
    </submittedName>
</protein>
<proteinExistence type="predicted"/>
<reference evidence="1 2" key="1">
    <citation type="submission" date="2024-06" db="EMBL/GenBank/DDBJ databases">
        <title>The draft genome of Grus japonensis, version 3.</title>
        <authorList>
            <person name="Nabeshima K."/>
            <person name="Suzuki S."/>
            <person name="Onuma M."/>
        </authorList>
    </citation>
    <scope>NUCLEOTIDE SEQUENCE [LARGE SCALE GENOMIC DNA]</scope>
    <source>
        <strain evidence="1 2">451A</strain>
    </source>
</reference>
<organism evidence="1 2">
    <name type="scientific">Grus japonensis</name>
    <name type="common">Japanese crane</name>
    <name type="synonym">Red-crowned crane</name>
    <dbReference type="NCBI Taxonomy" id="30415"/>
    <lineage>
        <taxon>Eukaryota</taxon>
        <taxon>Metazoa</taxon>
        <taxon>Chordata</taxon>
        <taxon>Craniata</taxon>
        <taxon>Vertebrata</taxon>
        <taxon>Euteleostomi</taxon>
        <taxon>Archelosauria</taxon>
        <taxon>Archosauria</taxon>
        <taxon>Dinosauria</taxon>
        <taxon>Saurischia</taxon>
        <taxon>Theropoda</taxon>
        <taxon>Coelurosauria</taxon>
        <taxon>Aves</taxon>
        <taxon>Neognathae</taxon>
        <taxon>Neoaves</taxon>
        <taxon>Gruiformes</taxon>
        <taxon>Gruidae</taxon>
        <taxon>Grus</taxon>
    </lineage>
</organism>